<gene>
    <name evidence="2" type="ORF">NX720_03170</name>
</gene>
<feature type="compositionally biased region" description="Basic and acidic residues" evidence="1">
    <location>
        <begin position="9"/>
        <end position="23"/>
    </location>
</feature>
<name>A0ABY6GYE9_9GAMM</name>
<protein>
    <submittedName>
        <fullName evidence="2">Uncharacterized protein</fullName>
    </submittedName>
</protein>
<reference evidence="2" key="1">
    <citation type="submission" date="2022-10" db="EMBL/GenBank/DDBJ databases">
        <title>Completed Genome Sequence of two octocoral isolated bacterium, Endozoicomonas euniceicola EF212T and Endozoicomonas gorgoniicola PS125T.</title>
        <authorList>
            <person name="Chiou Y.-J."/>
            <person name="Chen Y.-H."/>
        </authorList>
    </citation>
    <scope>NUCLEOTIDE SEQUENCE</scope>
    <source>
        <strain evidence="2">EF212</strain>
    </source>
</reference>
<sequence>MKYPRPHARLSDVDHPEKPDWHRGNQTNQSPASSNNQKTRSIREITDYLSKFYGLQDRGKRHFVPE</sequence>
<organism evidence="2 3">
    <name type="scientific">Endozoicomonas euniceicola</name>
    <dbReference type="NCBI Taxonomy" id="1234143"/>
    <lineage>
        <taxon>Bacteria</taxon>
        <taxon>Pseudomonadati</taxon>
        <taxon>Pseudomonadota</taxon>
        <taxon>Gammaproteobacteria</taxon>
        <taxon>Oceanospirillales</taxon>
        <taxon>Endozoicomonadaceae</taxon>
        <taxon>Endozoicomonas</taxon>
    </lineage>
</organism>
<feature type="region of interest" description="Disordered" evidence="1">
    <location>
        <begin position="1"/>
        <end position="41"/>
    </location>
</feature>
<feature type="compositionally biased region" description="Polar residues" evidence="1">
    <location>
        <begin position="24"/>
        <end position="39"/>
    </location>
</feature>
<dbReference type="RefSeq" id="WP_262599331.1">
    <property type="nucleotide sequence ID" value="NZ_CP103300.1"/>
</dbReference>
<dbReference type="EMBL" id="CP103300">
    <property type="protein sequence ID" value="UYM16939.1"/>
    <property type="molecule type" value="Genomic_DNA"/>
</dbReference>
<proteinExistence type="predicted"/>
<accession>A0ABY6GYE9</accession>
<keyword evidence="3" id="KW-1185">Reference proteome</keyword>
<evidence type="ECO:0000313" key="3">
    <source>
        <dbReference type="Proteomes" id="UP001163255"/>
    </source>
</evidence>
<evidence type="ECO:0000256" key="1">
    <source>
        <dbReference type="SAM" id="MobiDB-lite"/>
    </source>
</evidence>
<evidence type="ECO:0000313" key="2">
    <source>
        <dbReference type="EMBL" id="UYM16939.1"/>
    </source>
</evidence>
<dbReference type="Proteomes" id="UP001163255">
    <property type="component" value="Chromosome"/>
</dbReference>